<evidence type="ECO:0000256" key="5">
    <source>
        <dbReference type="ARBA" id="ARBA00022824"/>
    </source>
</evidence>
<dbReference type="InterPro" id="IPR027538">
    <property type="entry name" value="Get1_fungi"/>
</dbReference>
<feature type="chain" id="PRO_5020474143" evidence="11">
    <location>
        <begin position="24"/>
        <end position="213"/>
    </location>
</feature>
<evidence type="ECO:0000256" key="9">
    <source>
        <dbReference type="HAMAP-Rule" id="MF_03113"/>
    </source>
</evidence>
<keyword evidence="6 9" id="KW-1133">Transmembrane helix</keyword>
<dbReference type="InterPro" id="IPR028945">
    <property type="entry name" value="Get1"/>
</dbReference>
<protein>
    <submittedName>
        <fullName evidence="12">Uncharacterized protein</fullName>
    </submittedName>
</protein>
<dbReference type="FunFam" id="1.10.287.660:FF:000006">
    <property type="entry name" value="Protein GET1"/>
    <property type="match status" value="1"/>
</dbReference>
<keyword evidence="3 9" id="KW-0813">Transport</keyword>
<dbReference type="GO" id="GO:0005789">
    <property type="term" value="C:endoplasmic reticulum membrane"/>
    <property type="evidence" value="ECO:0007669"/>
    <property type="project" value="UniProtKB-SubCell"/>
</dbReference>
<dbReference type="HAMAP" id="MF_03113">
    <property type="entry name" value="Get1"/>
    <property type="match status" value="1"/>
</dbReference>
<dbReference type="EMBL" id="NAJN01000577">
    <property type="protein sequence ID" value="TKA71305.1"/>
    <property type="molecule type" value="Genomic_DNA"/>
</dbReference>
<evidence type="ECO:0000256" key="11">
    <source>
        <dbReference type="SAM" id="SignalP"/>
    </source>
</evidence>
<evidence type="ECO:0000256" key="10">
    <source>
        <dbReference type="SAM" id="MobiDB-lite"/>
    </source>
</evidence>
<feature type="topological domain" description="Lumenal" evidence="9">
    <location>
        <begin position="1"/>
        <end position="4"/>
    </location>
</feature>
<keyword evidence="11" id="KW-0732">Signal</keyword>
<feature type="signal peptide" evidence="11">
    <location>
        <begin position="1"/>
        <end position="23"/>
    </location>
</feature>
<comment type="similarity">
    <text evidence="2 9">Belongs to the WRB/GET1 family.</text>
</comment>
<dbReference type="GO" id="GO:0071816">
    <property type="term" value="P:tail-anchored membrane protein insertion into ER membrane"/>
    <property type="evidence" value="ECO:0007669"/>
    <property type="project" value="InterPro"/>
</dbReference>
<feature type="topological domain" description="Cytoplasmic" evidence="9">
    <location>
        <begin position="173"/>
        <end position="213"/>
    </location>
</feature>
<dbReference type="InterPro" id="IPR029012">
    <property type="entry name" value="Helix_hairpin_bin_sf"/>
</dbReference>
<dbReference type="GO" id="GO:0043495">
    <property type="term" value="F:protein-membrane adaptor activity"/>
    <property type="evidence" value="ECO:0007669"/>
    <property type="project" value="TreeGrafter"/>
</dbReference>
<keyword evidence="8 9" id="KW-0472">Membrane</keyword>
<keyword evidence="7" id="KW-0175">Coiled coil</keyword>
<keyword evidence="5 9" id="KW-0256">Endoplasmic reticulum</keyword>
<evidence type="ECO:0000256" key="3">
    <source>
        <dbReference type="ARBA" id="ARBA00022448"/>
    </source>
</evidence>
<keyword evidence="13" id="KW-1185">Reference proteome</keyword>
<evidence type="ECO:0000256" key="4">
    <source>
        <dbReference type="ARBA" id="ARBA00022692"/>
    </source>
</evidence>
<evidence type="ECO:0000256" key="7">
    <source>
        <dbReference type="ARBA" id="ARBA00023054"/>
    </source>
</evidence>
<comment type="subcellular location">
    <subcellularLocation>
        <location evidence="1">Endoplasmic reticulum membrane</location>
        <topology evidence="1">Multi-pass membrane protein</topology>
    </subcellularLocation>
</comment>
<dbReference type="Proteomes" id="UP000308768">
    <property type="component" value="Unassembled WGS sequence"/>
</dbReference>
<reference evidence="12 13" key="1">
    <citation type="submission" date="2017-03" db="EMBL/GenBank/DDBJ databases">
        <title>Genomes of endolithic fungi from Antarctica.</title>
        <authorList>
            <person name="Coleine C."/>
            <person name="Masonjones S."/>
            <person name="Stajich J.E."/>
        </authorList>
    </citation>
    <scope>NUCLEOTIDE SEQUENCE [LARGE SCALE GENOMIC DNA]</scope>
    <source>
        <strain evidence="12 13">CCFEE 5187</strain>
    </source>
</reference>
<evidence type="ECO:0000256" key="8">
    <source>
        <dbReference type="ARBA" id="ARBA00023136"/>
    </source>
</evidence>
<dbReference type="STRING" id="331657.A0A4U0X9U4"/>
<comment type="caution">
    <text evidence="9">Lacks conserved residue(s) required for the propagation of feature annotation.</text>
</comment>
<dbReference type="OrthoDB" id="69461at2759"/>
<evidence type="ECO:0000313" key="12">
    <source>
        <dbReference type="EMBL" id="TKA71305.1"/>
    </source>
</evidence>
<proteinExistence type="inferred from homology"/>
<accession>A0A4U0X9U4</accession>
<dbReference type="Gene3D" id="1.10.287.660">
    <property type="entry name" value="Helix hairpin bin"/>
    <property type="match status" value="1"/>
</dbReference>
<sequence length="213" mass="23544">MVSLLLTVFILQVVIHLINTVGATTINELLWVLYNKLPTPSSTAARNAALQKREVLRLKKEMNGISAQDDFARWAKIRRQHDKAVAEHDKGASALQASKSRFDNAVTSFRWLSTNGLRFFLQYWYARTPLFWLPQGWVPGYVEWILSFPRAPVGSISIQVWGIACASVVKMVGEAVAAGLVLNSKKPAGGAREPQAFGPDQPEKSAAGVKKEL</sequence>
<name>A0A4U0X9U4_9PEZI</name>
<evidence type="ECO:0000313" key="13">
    <source>
        <dbReference type="Proteomes" id="UP000308768"/>
    </source>
</evidence>
<gene>
    <name evidence="9" type="primary">GET1</name>
    <name evidence="12" type="ORF">B0A49_07204</name>
</gene>
<organism evidence="12 13">
    <name type="scientific">Cryomyces minteri</name>
    <dbReference type="NCBI Taxonomy" id="331657"/>
    <lineage>
        <taxon>Eukaryota</taxon>
        <taxon>Fungi</taxon>
        <taxon>Dikarya</taxon>
        <taxon>Ascomycota</taxon>
        <taxon>Pezizomycotina</taxon>
        <taxon>Dothideomycetes</taxon>
        <taxon>Dothideomycetes incertae sedis</taxon>
        <taxon>Cryomyces</taxon>
    </lineage>
</organism>
<evidence type="ECO:0000256" key="1">
    <source>
        <dbReference type="ARBA" id="ARBA00004477"/>
    </source>
</evidence>
<keyword evidence="4 9" id="KW-0812">Transmembrane</keyword>
<dbReference type="PANTHER" id="PTHR42650">
    <property type="entry name" value="TAIL-ANCHORED PROTEIN INSERTION RECEPTOR WRB"/>
    <property type="match status" value="1"/>
</dbReference>
<evidence type="ECO:0000256" key="2">
    <source>
        <dbReference type="ARBA" id="ARBA00010799"/>
    </source>
</evidence>
<feature type="region of interest" description="Disordered" evidence="10">
    <location>
        <begin position="185"/>
        <end position="213"/>
    </location>
</feature>
<comment type="caution">
    <text evidence="12">The sequence shown here is derived from an EMBL/GenBank/DDBJ whole genome shotgun (WGS) entry which is preliminary data.</text>
</comment>
<dbReference type="PANTHER" id="PTHR42650:SF1">
    <property type="entry name" value="GUIDED ENTRY OF TAIL-ANCHORED PROTEINS FACTOR 1"/>
    <property type="match status" value="1"/>
</dbReference>
<dbReference type="GO" id="GO:0043529">
    <property type="term" value="C:GET complex"/>
    <property type="evidence" value="ECO:0007669"/>
    <property type="project" value="InterPro"/>
</dbReference>
<dbReference type="Pfam" id="PF04420">
    <property type="entry name" value="CHD5"/>
    <property type="match status" value="1"/>
</dbReference>
<dbReference type="AlphaFoldDB" id="A0A4U0X9U4"/>
<evidence type="ECO:0000256" key="6">
    <source>
        <dbReference type="ARBA" id="ARBA00022989"/>
    </source>
</evidence>